<feature type="compositionally biased region" description="Low complexity" evidence="1">
    <location>
        <begin position="406"/>
        <end position="419"/>
    </location>
</feature>
<dbReference type="RefSeq" id="XP_025345420.1">
    <property type="nucleotide sequence ID" value="XM_025493907.1"/>
</dbReference>
<feature type="region of interest" description="Disordered" evidence="1">
    <location>
        <begin position="362"/>
        <end position="429"/>
    </location>
</feature>
<protein>
    <submittedName>
        <fullName evidence="2">Uncharacterized protein</fullName>
    </submittedName>
</protein>
<dbReference type="AlphaFoldDB" id="A0A316TYY0"/>
<name>A0A316TYY0_9BASI</name>
<organism evidence="2 3">
    <name type="scientific">Pseudomicrostroma glucosiphilum</name>
    <dbReference type="NCBI Taxonomy" id="1684307"/>
    <lineage>
        <taxon>Eukaryota</taxon>
        <taxon>Fungi</taxon>
        <taxon>Dikarya</taxon>
        <taxon>Basidiomycota</taxon>
        <taxon>Ustilaginomycotina</taxon>
        <taxon>Exobasidiomycetes</taxon>
        <taxon>Microstromatales</taxon>
        <taxon>Microstromatales incertae sedis</taxon>
        <taxon>Pseudomicrostroma</taxon>
    </lineage>
</organism>
<reference evidence="2 3" key="1">
    <citation type="journal article" date="2018" name="Mol. Biol. Evol.">
        <title>Broad Genomic Sampling Reveals a Smut Pathogenic Ancestry of the Fungal Clade Ustilaginomycotina.</title>
        <authorList>
            <person name="Kijpornyongpan T."/>
            <person name="Mondo S.J."/>
            <person name="Barry K."/>
            <person name="Sandor L."/>
            <person name="Lee J."/>
            <person name="Lipzen A."/>
            <person name="Pangilinan J."/>
            <person name="LaButti K."/>
            <person name="Hainaut M."/>
            <person name="Henrissat B."/>
            <person name="Grigoriev I.V."/>
            <person name="Spatafora J.W."/>
            <person name="Aime M.C."/>
        </authorList>
    </citation>
    <scope>NUCLEOTIDE SEQUENCE [LARGE SCALE GENOMIC DNA]</scope>
    <source>
        <strain evidence="2 3">MCA 4718</strain>
    </source>
</reference>
<feature type="compositionally biased region" description="Polar residues" evidence="1">
    <location>
        <begin position="362"/>
        <end position="403"/>
    </location>
</feature>
<dbReference type="GeneID" id="37015641"/>
<gene>
    <name evidence="2" type="ORF">BCV69DRAFT_295410</name>
</gene>
<evidence type="ECO:0000256" key="1">
    <source>
        <dbReference type="SAM" id="MobiDB-lite"/>
    </source>
</evidence>
<evidence type="ECO:0000313" key="3">
    <source>
        <dbReference type="Proteomes" id="UP000245942"/>
    </source>
</evidence>
<accession>A0A316TYY0</accession>
<dbReference type="Proteomes" id="UP000245942">
    <property type="component" value="Unassembled WGS sequence"/>
</dbReference>
<keyword evidence="3" id="KW-1185">Reference proteome</keyword>
<proteinExistence type="predicted"/>
<evidence type="ECO:0000313" key="2">
    <source>
        <dbReference type="EMBL" id="PWN18260.1"/>
    </source>
</evidence>
<sequence>MVRPTAVLEKLKVAQRATRTVPQLAFARPSKPQNPLHLYRQALRLAYQIAKRWYDPYIFYYHRLKAARQLRAPSSISKAHVARTKWTKEKVESTMSPAEVNRFKRLKACVSTLKRAELGHLEPMYKVLRETYARSGVLRATAMEHLLPNLDPSNTIPQPTWAVLKLIQSPITSSSSPDATTIRNLRRYTRLNPAIAAGEEPPRIPLEERKLRNRMQFKVFGKVMDGIRPPLSYAVVRKVEENARRAVSVALECPERGQTIDGVQASQDNEKDESKWAEQDFSQGGQILKDALQALGTRPRRGPPKPLELGPLHPSSKWYARGRRRAWVSKLVQQKQYRHRKLEMSRVILPLRGRVHSLRTSQYNLPRSSGNPSGAPSLACQPTASAPSSKPTMLKSTPATSGPANPRQTQQPTQPSRRSAPVYEKSMQD</sequence>
<dbReference type="EMBL" id="KZ819337">
    <property type="protein sequence ID" value="PWN18260.1"/>
    <property type="molecule type" value="Genomic_DNA"/>
</dbReference>